<dbReference type="GO" id="GO:0004462">
    <property type="term" value="F:lactoylglutathione lyase activity"/>
    <property type="evidence" value="ECO:0007669"/>
    <property type="project" value="InterPro"/>
</dbReference>
<dbReference type="Proteomes" id="UP000093309">
    <property type="component" value="Unassembled WGS sequence"/>
</dbReference>
<dbReference type="PANTHER" id="PTHR43048:SF3">
    <property type="entry name" value="METHYLMALONYL-COA EPIMERASE, MITOCHONDRIAL"/>
    <property type="match status" value="1"/>
</dbReference>
<dbReference type="InterPro" id="IPR004360">
    <property type="entry name" value="Glyas_Fos-R_dOase_dom"/>
</dbReference>
<dbReference type="InterPro" id="IPR018146">
    <property type="entry name" value="Glyoxalase_1_CS"/>
</dbReference>
<proteinExistence type="predicted"/>
<keyword evidence="4" id="KW-1185">Reference proteome</keyword>
<dbReference type="InterPro" id="IPR051785">
    <property type="entry name" value="MMCE/EMCE_epimerase"/>
</dbReference>
<feature type="domain" description="VOC" evidence="2">
    <location>
        <begin position="2"/>
        <end position="150"/>
    </location>
</feature>
<name>A0A1C1A4F1_9BACL</name>
<organism evidence="3 4">
    <name type="scientific">Paenibacillus pectinilyticus</name>
    <dbReference type="NCBI Taxonomy" id="512399"/>
    <lineage>
        <taxon>Bacteria</taxon>
        <taxon>Bacillati</taxon>
        <taxon>Bacillota</taxon>
        <taxon>Bacilli</taxon>
        <taxon>Bacillales</taxon>
        <taxon>Paenibacillaceae</taxon>
        <taxon>Paenibacillus</taxon>
    </lineage>
</organism>
<dbReference type="GO" id="GO:0046491">
    <property type="term" value="P:L-methylmalonyl-CoA metabolic process"/>
    <property type="evidence" value="ECO:0007669"/>
    <property type="project" value="TreeGrafter"/>
</dbReference>
<sequence length="156" mass="17313">MIIGHFHTAFTVSDIERSILFYTELLGFEVVGKQRQSNDYTRKFVGYADADLYAAMLAIPGVDHGQSKHLLELNQYITPAGQKLDVQTCNTGAAHLAFIVDDIHSTYNFLVSHGVRFKSEPVAITAGRNEGGFTCYFLDPDGITLEIVQPRRQTAS</sequence>
<dbReference type="AlphaFoldDB" id="A0A1C1A4F1"/>
<reference evidence="4" key="1">
    <citation type="submission" date="2016-05" db="EMBL/GenBank/DDBJ databases">
        <title>Paenibacillus oryzae. sp. nov., isolated from the rice root.</title>
        <authorList>
            <person name="Zhang J."/>
            <person name="Zhang X."/>
        </authorList>
    </citation>
    <scope>NUCLEOTIDE SEQUENCE [LARGE SCALE GENOMIC DNA]</scope>
    <source>
        <strain evidence="4">KCTC13222</strain>
    </source>
</reference>
<comment type="caution">
    <text evidence="3">The sequence shown here is derived from an EMBL/GenBank/DDBJ whole genome shotgun (WGS) entry which is preliminary data.</text>
</comment>
<dbReference type="InterPro" id="IPR037523">
    <property type="entry name" value="VOC_core"/>
</dbReference>
<dbReference type="GO" id="GO:0046872">
    <property type="term" value="F:metal ion binding"/>
    <property type="evidence" value="ECO:0007669"/>
    <property type="project" value="UniProtKB-KW"/>
</dbReference>
<dbReference type="STRING" id="512399.A8709_15255"/>
<evidence type="ECO:0000256" key="1">
    <source>
        <dbReference type="ARBA" id="ARBA00022723"/>
    </source>
</evidence>
<dbReference type="Pfam" id="PF00903">
    <property type="entry name" value="Glyoxalase"/>
    <property type="match status" value="1"/>
</dbReference>
<dbReference type="InterPro" id="IPR029068">
    <property type="entry name" value="Glyas_Bleomycin-R_OHBP_Dase"/>
</dbReference>
<evidence type="ECO:0000313" key="3">
    <source>
        <dbReference type="EMBL" id="OCT15433.1"/>
    </source>
</evidence>
<dbReference type="GO" id="GO:0004493">
    <property type="term" value="F:methylmalonyl-CoA epimerase activity"/>
    <property type="evidence" value="ECO:0007669"/>
    <property type="project" value="TreeGrafter"/>
</dbReference>
<keyword evidence="1" id="KW-0479">Metal-binding</keyword>
<evidence type="ECO:0000313" key="4">
    <source>
        <dbReference type="Proteomes" id="UP000093309"/>
    </source>
</evidence>
<dbReference type="SUPFAM" id="SSF54593">
    <property type="entry name" value="Glyoxalase/Bleomycin resistance protein/Dihydroxybiphenyl dioxygenase"/>
    <property type="match status" value="1"/>
</dbReference>
<evidence type="ECO:0000259" key="2">
    <source>
        <dbReference type="PROSITE" id="PS51819"/>
    </source>
</evidence>
<dbReference type="RefSeq" id="WP_065852344.1">
    <property type="nucleotide sequence ID" value="NZ_LYPC01000014.1"/>
</dbReference>
<dbReference type="PROSITE" id="PS00934">
    <property type="entry name" value="GLYOXALASE_I_1"/>
    <property type="match status" value="1"/>
</dbReference>
<gene>
    <name evidence="3" type="ORF">A8709_15255</name>
</gene>
<accession>A0A1C1A4F1</accession>
<dbReference type="Gene3D" id="3.10.180.10">
    <property type="entry name" value="2,3-Dihydroxybiphenyl 1,2-Dioxygenase, domain 1"/>
    <property type="match status" value="1"/>
</dbReference>
<protein>
    <recommendedName>
        <fullName evidence="2">VOC domain-containing protein</fullName>
    </recommendedName>
</protein>
<dbReference type="PANTHER" id="PTHR43048">
    <property type="entry name" value="METHYLMALONYL-COA EPIMERASE"/>
    <property type="match status" value="1"/>
</dbReference>
<dbReference type="OrthoDB" id="375220at2"/>
<dbReference type="EMBL" id="LYPC01000014">
    <property type="protein sequence ID" value="OCT15433.1"/>
    <property type="molecule type" value="Genomic_DNA"/>
</dbReference>
<dbReference type="PROSITE" id="PS51819">
    <property type="entry name" value="VOC"/>
    <property type="match status" value="1"/>
</dbReference>